<keyword evidence="2" id="KW-1185">Reference proteome</keyword>
<dbReference type="Gene3D" id="3.10.450.50">
    <property type="match status" value="1"/>
</dbReference>
<dbReference type="RefSeq" id="WP_269896476.1">
    <property type="nucleotide sequence ID" value="NZ_JAPZPY010000014.1"/>
</dbReference>
<protein>
    <submittedName>
        <fullName evidence="1">Nuclear transport factor 2 family protein</fullName>
    </submittedName>
</protein>
<comment type="caution">
    <text evidence="1">The sequence shown here is derived from an EMBL/GenBank/DDBJ whole genome shotgun (WGS) entry which is preliminary data.</text>
</comment>
<gene>
    <name evidence="1" type="ORF">O6P37_24310</name>
</gene>
<evidence type="ECO:0000313" key="1">
    <source>
        <dbReference type="EMBL" id="MCZ8381995.1"/>
    </source>
</evidence>
<accession>A0ABT4PZP0</accession>
<dbReference type="SUPFAM" id="SSF54427">
    <property type="entry name" value="NTF2-like"/>
    <property type="match status" value="1"/>
</dbReference>
<sequence length="120" mass="12716">MTQHSTDHPDIARNDLPAAVAAYLTAHRDGDAATALATFTTDAVVTDEGHTYRTRAAVGNWLTSAGSEYTYTTEYRGATATAAGVDVVQHLEGDFPGGSADLHYRFTLDGGSISRLTIEP</sequence>
<dbReference type="InterPro" id="IPR032710">
    <property type="entry name" value="NTF2-like_dom_sf"/>
</dbReference>
<proteinExistence type="predicted"/>
<name>A0ABT4PZP0_9MYCO</name>
<reference evidence="1" key="1">
    <citation type="submission" date="2022-12" db="EMBL/GenBank/DDBJ databases">
        <authorList>
            <person name="Deng Y."/>
            <person name="Zhang Y.-Q."/>
        </authorList>
    </citation>
    <scope>NUCLEOTIDE SEQUENCE</scope>
    <source>
        <strain evidence="1">CPCC 205372</strain>
    </source>
</reference>
<dbReference type="Proteomes" id="UP001142153">
    <property type="component" value="Unassembled WGS sequence"/>
</dbReference>
<organism evidence="1 2">
    <name type="scientific">Mycobacterium hippophais</name>
    <dbReference type="NCBI Taxonomy" id="3016340"/>
    <lineage>
        <taxon>Bacteria</taxon>
        <taxon>Bacillati</taxon>
        <taxon>Actinomycetota</taxon>
        <taxon>Actinomycetes</taxon>
        <taxon>Mycobacteriales</taxon>
        <taxon>Mycobacteriaceae</taxon>
        <taxon>Mycobacterium</taxon>
    </lineage>
</organism>
<dbReference type="EMBL" id="JAPZPY010000014">
    <property type="protein sequence ID" value="MCZ8381995.1"/>
    <property type="molecule type" value="Genomic_DNA"/>
</dbReference>
<evidence type="ECO:0000313" key="2">
    <source>
        <dbReference type="Proteomes" id="UP001142153"/>
    </source>
</evidence>